<protein>
    <recommendedName>
        <fullName evidence="3">DUF4625 domain-containing protein</fullName>
    </recommendedName>
</protein>
<name>A0AA49GUM1_9BACT</name>
<feature type="signal peptide" evidence="1">
    <location>
        <begin position="1"/>
        <end position="21"/>
    </location>
</feature>
<proteinExistence type="predicted"/>
<accession>A0AA49GUM1</accession>
<reference evidence="2" key="1">
    <citation type="journal article" date="2023" name="Comput. Struct. Biotechnol. J.">
        <title>Discovery of a novel marine Bacteroidetes with a rich repertoire of carbohydrate-active enzymes.</title>
        <authorList>
            <person name="Chen B."/>
            <person name="Liu G."/>
            <person name="Chen Q."/>
            <person name="Wang H."/>
            <person name="Liu L."/>
            <person name="Tang K."/>
        </authorList>
    </citation>
    <scope>NUCLEOTIDE SEQUENCE</scope>
    <source>
        <strain evidence="2">TK19036</strain>
    </source>
</reference>
<evidence type="ECO:0008006" key="3">
    <source>
        <dbReference type="Google" id="ProtNLM"/>
    </source>
</evidence>
<evidence type="ECO:0000313" key="2">
    <source>
        <dbReference type="EMBL" id="WKN38879.1"/>
    </source>
</evidence>
<organism evidence="2">
    <name type="scientific">Roseihalotalea indica</name>
    <dbReference type="NCBI Taxonomy" id="2867963"/>
    <lineage>
        <taxon>Bacteria</taxon>
        <taxon>Pseudomonadati</taxon>
        <taxon>Bacteroidota</taxon>
        <taxon>Cytophagia</taxon>
        <taxon>Cytophagales</taxon>
        <taxon>Catalimonadaceae</taxon>
        <taxon>Roseihalotalea</taxon>
    </lineage>
</organism>
<feature type="chain" id="PRO_5041458840" description="DUF4625 domain-containing protein" evidence="1">
    <location>
        <begin position="22"/>
        <end position="149"/>
    </location>
</feature>
<reference evidence="2" key="2">
    <citation type="journal article" date="2024" name="Antonie Van Leeuwenhoek">
        <title>Roseihalotalea indica gen. nov., sp. nov., a halophilic Bacteroidetes from mesopelagic Southwest Indian Ocean with higher carbohydrate metabolic potential.</title>
        <authorList>
            <person name="Chen B."/>
            <person name="Zhang M."/>
            <person name="Lin D."/>
            <person name="Ye J."/>
            <person name="Tang K."/>
        </authorList>
    </citation>
    <scope>NUCLEOTIDE SEQUENCE</scope>
    <source>
        <strain evidence="2">TK19036</strain>
    </source>
</reference>
<keyword evidence="1" id="KW-0732">Signal</keyword>
<dbReference type="EMBL" id="CP120682">
    <property type="protein sequence ID" value="WKN38879.1"/>
    <property type="molecule type" value="Genomic_DNA"/>
</dbReference>
<gene>
    <name evidence="2" type="ORF">K4G66_09205</name>
</gene>
<evidence type="ECO:0000256" key="1">
    <source>
        <dbReference type="SAM" id="SignalP"/>
    </source>
</evidence>
<sequence length="149" mass="16445">MNYFCVLIFCGIALVSISSCQDDEGEIITTPIADATDTITIGNESYVLNGSIIQNYNSNGAAAFAEMVSVSRTPIDSSVIIDVIYLTKHENLYINGKPQKFDPTDNFTLVSNVEGNIPDWALDPNVHMTIEVEKDGEQYYLKDTQVPIE</sequence>
<dbReference type="AlphaFoldDB" id="A0AA49GUM1"/>